<gene>
    <name evidence="1" type="ORF">LEP1GSC047_1432</name>
</gene>
<protein>
    <submittedName>
        <fullName evidence="1">Uncharacterized protein</fullName>
    </submittedName>
</protein>
<name>V6HAH3_9LEPT</name>
<evidence type="ECO:0000313" key="1">
    <source>
        <dbReference type="EMBL" id="EQA35378.1"/>
    </source>
</evidence>
<organism evidence="1 2">
    <name type="scientific">Leptospira inadai serovar Lyme str. 10</name>
    <dbReference type="NCBI Taxonomy" id="1049790"/>
    <lineage>
        <taxon>Bacteria</taxon>
        <taxon>Pseudomonadati</taxon>
        <taxon>Spirochaetota</taxon>
        <taxon>Spirochaetia</taxon>
        <taxon>Leptospirales</taxon>
        <taxon>Leptospiraceae</taxon>
        <taxon>Leptospira</taxon>
    </lineage>
</organism>
<accession>V6HAH3</accession>
<comment type="caution">
    <text evidence="1">The sequence shown here is derived from an EMBL/GenBank/DDBJ whole genome shotgun (WGS) entry which is preliminary data.</text>
</comment>
<dbReference type="STRING" id="1049790.LEP1GSC047_1432"/>
<sequence length="48" mass="5775">MRNSVNSYPYAISEFRAQMILPGFSLWKRFQFRKFLKLLDLASFKTNL</sequence>
<dbReference type="AlphaFoldDB" id="V6HAH3"/>
<evidence type="ECO:0000313" key="2">
    <source>
        <dbReference type="Proteomes" id="UP000018719"/>
    </source>
</evidence>
<dbReference type="EMBL" id="AHMM02000025">
    <property type="protein sequence ID" value="EQA35378.1"/>
    <property type="molecule type" value="Genomic_DNA"/>
</dbReference>
<dbReference type="Proteomes" id="UP000018719">
    <property type="component" value="Unassembled WGS sequence"/>
</dbReference>
<reference evidence="1 2" key="1">
    <citation type="submission" date="2013-05" db="EMBL/GenBank/DDBJ databases">
        <authorList>
            <person name="Harkins D.M."/>
            <person name="Durkin A.S."/>
            <person name="Brinkac L.M."/>
            <person name="Haft D.H."/>
            <person name="Selengut J.D."/>
            <person name="Sanka R."/>
            <person name="DePew J."/>
            <person name="Purushe J."/>
            <person name="Hartskeerl R.A."/>
            <person name="Ahmed A."/>
            <person name="van der Linden H."/>
            <person name="Goris M.G.A."/>
            <person name="Vinetz J.M."/>
            <person name="Sutton G.G."/>
            <person name="Nierman W.C."/>
            <person name="Fouts D.E."/>
        </authorList>
    </citation>
    <scope>NUCLEOTIDE SEQUENCE [LARGE SCALE GENOMIC DNA]</scope>
    <source>
        <strain evidence="1 2">10</strain>
    </source>
</reference>
<proteinExistence type="predicted"/>